<organism evidence="5 6">
    <name type="scientific">Limnobacter litoralis</name>
    <dbReference type="NCBI Taxonomy" id="481366"/>
    <lineage>
        <taxon>Bacteria</taxon>
        <taxon>Pseudomonadati</taxon>
        <taxon>Pseudomonadota</taxon>
        <taxon>Betaproteobacteria</taxon>
        <taxon>Burkholderiales</taxon>
        <taxon>Burkholderiaceae</taxon>
        <taxon>Limnobacter</taxon>
    </lineage>
</organism>
<dbReference type="InterPro" id="IPR003594">
    <property type="entry name" value="HATPase_dom"/>
</dbReference>
<keyword evidence="6" id="KW-1185">Reference proteome</keyword>
<dbReference type="PRINTS" id="PR00344">
    <property type="entry name" value="BCTRLSENSOR"/>
</dbReference>
<evidence type="ECO:0000256" key="2">
    <source>
        <dbReference type="ARBA" id="ARBA00012438"/>
    </source>
</evidence>
<sequence length="177" mass="19494">MEATRFELGERRNHQIESVSAEALCSGIENWIGFLARSKGLLFETKIHDGAIYTDVRRLKRVLGNLVFNAVEHTYEGSVRLEYSRKGGVHRFVVSDTGPGIDASILDLPRGDGTFGNSDLPKAGIGLYVVKKLCYEMGWNISLENSEVNGTTFVVELADRIASKSESMPATEVKQAV</sequence>
<dbReference type="PANTHER" id="PTHR43547">
    <property type="entry name" value="TWO-COMPONENT HISTIDINE KINASE"/>
    <property type="match status" value="1"/>
</dbReference>
<dbReference type="SUPFAM" id="SSF55874">
    <property type="entry name" value="ATPase domain of HSP90 chaperone/DNA topoisomerase II/histidine kinase"/>
    <property type="match status" value="1"/>
</dbReference>
<dbReference type="EMBL" id="BSOJ01000015">
    <property type="protein sequence ID" value="GLR26386.1"/>
    <property type="molecule type" value="Genomic_DNA"/>
</dbReference>
<evidence type="ECO:0000256" key="3">
    <source>
        <dbReference type="ARBA" id="ARBA00022553"/>
    </source>
</evidence>
<dbReference type="EC" id="2.7.13.3" evidence="2"/>
<feature type="domain" description="Histidine kinase" evidence="4">
    <location>
        <begin position="1"/>
        <end position="161"/>
    </location>
</feature>
<reference evidence="6" key="1">
    <citation type="journal article" date="2019" name="Int. J. Syst. Evol. Microbiol.">
        <title>The Global Catalogue of Microorganisms (GCM) 10K type strain sequencing project: providing services to taxonomists for standard genome sequencing and annotation.</title>
        <authorList>
            <consortium name="The Broad Institute Genomics Platform"/>
            <consortium name="The Broad Institute Genome Sequencing Center for Infectious Disease"/>
            <person name="Wu L."/>
            <person name="Ma J."/>
        </authorList>
    </citation>
    <scope>NUCLEOTIDE SEQUENCE [LARGE SCALE GENOMIC DNA]</scope>
    <source>
        <strain evidence="6">NBRC 105857</strain>
    </source>
</reference>
<dbReference type="PANTHER" id="PTHR43547:SF11">
    <property type="entry name" value="HISTIDINE KINASE"/>
    <property type="match status" value="1"/>
</dbReference>
<dbReference type="Proteomes" id="UP001156664">
    <property type="component" value="Unassembled WGS sequence"/>
</dbReference>
<evidence type="ECO:0000313" key="6">
    <source>
        <dbReference type="Proteomes" id="UP001156664"/>
    </source>
</evidence>
<proteinExistence type="predicted"/>
<comment type="caution">
    <text evidence="5">The sequence shown here is derived from an EMBL/GenBank/DDBJ whole genome shotgun (WGS) entry which is preliminary data.</text>
</comment>
<protein>
    <recommendedName>
        <fullName evidence="2">histidine kinase</fullName>
        <ecNumber evidence="2">2.7.13.3</ecNumber>
    </recommendedName>
</protein>
<evidence type="ECO:0000259" key="4">
    <source>
        <dbReference type="PROSITE" id="PS50109"/>
    </source>
</evidence>
<dbReference type="Pfam" id="PF02518">
    <property type="entry name" value="HATPase_c"/>
    <property type="match status" value="1"/>
</dbReference>
<dbReference type="Gene3D" id="3.30.565.10">
    <property type="entry name" value="Histidine kinase-like ATPase, C-terminal domain"/>
    <property type="match status" value="1"/>
</dbReference>
<dbReference type="InterPro" id="IPR004358">
    <property type="entry name" value="Sig_transdc_His_kin-like_C"/>
</dbReference>
<keyword evidence="3" id="KW-0597">Phosphoprotein</keyword>
<accession>A0ABQ5YR78</accession>
<dbReference type="PROSITE" id="PS50109">
    <property type="entry name" value="HIS_KIN"/>
    <property type="match status" value="1"/>
</dbReference>
<dbReference type="InterPro" id="IPR036890">
    <property type="entry name" value="HATPase_C_sf"/>
</dbReference>
<dbReference type="InterPro" id="IPR005467">
    <property type="entry name" value="His_kinase_dom"/>
</dbReference>
<comment type="catalytic activity">
    <reaction evidence="1">
        <text>ATP + protein L-histidine = ADP + protein N-phospho-L-histidine.</text>
        <dbReference type="EC" id="2.7.13.3"/>
    </reaction>
</comment>
<evidence type="ECO:0000256" key="1">
    <source>
        <dbReference type="ARBA" id="ARBA00000085"/>
    </source>
</evidence>
<dbReference type="SMART" id="SM00387">
    <property type="entry name" value="HATPase_c"/>
    <property type="match status" value="1"/>
</dbReference>
<evidence type="ECO:0000313" key="5">
    <source>
        <dbReference type="EMBL" id="GLR26386.1"/>
    </source>
</evidence>
<name>A0ABQ5YR78_9BURK</name>
<gene>
    <name evidence="5" type="ORF">GCM10007875_14760</name>
</gene>